<evidence type="ECO:0000256" key="5">
    <source>
        <dbReference type="ARBA" id="ARBA00023002"/>
    </source>
</evidence>
<keyword evidence="7 9" id="KW-0275">Fatty acid biosynthesis</keyword>
<dbReference type="CDD" id="cd05372">
    <property type="entry name" value="ENR_SDR"/>
    <property type="match status" value="1"/>
</dbReference>
<dbReference type="SUPFAM" id="SSF51735">
    <property type="entry name" value="NAD(P)-binding Rossmann-fold domains"/>
    <property type="match status" value="1"/>
</dbReference>
<keyword evidence="6" id="KW-0443">Lipid metabolism</keyword>
<keyword evidence="3 9" id="KW-0444">Lipid biosynthesis</keyword>
<dbReference type="InterPro" id="IPR014358">
    <property type="entry name" value="Enoyl-ACP_Rdtase_NADH"/>
</dbReference>
<evidence type="ECO:0000256" key="4">
    <source>
        <dbReference type="ARBA" id="ARBA00022832"/>
    </source>
</evidence>
<protein>
    <recommendedName>
        <fullName evidence="9">Enoyl-[acyl-carrier-protein] reductase [NADH]</fullName>
        <ecNumber evidence="9">1.3.1.9</ecNumber>
    </recommendedName>
</protein>
<evidence type="ECO:0000256" key="1">
    <source>
        <dbReference type="ARBA" id="ARBA00005194"/>
    </source>
</evidence>
<evidence type="ECO:0000256" key="2">
    <source>
        <dbReference type="ARBA" id="ARBA00009233"/>
    </source>
</evidence>
<evidence type="ECO:0000256" key="6">
    <source>
        <dbReference type="ARBA" id="ARBA00023098"/>
    </source>
</evidence>
<evidence type="ECO:0000313" key="11">
    <source>
        <dbReference type="Proteomes" id="UP001320209"/>
    </source>
</evidence>
<comment type="catalytic activity">
    <reaction evidence="8 9">
        <text>a 2,3-saturated acyl-[ACP] + NAD(+) = a (2E)-enoyl-[ACP] + NADH + H(+)</text>
        <dbReference type="Rhea" id="RHEA:10240"/>
        <dbReference type="Rhea" id="RHEA-COMP:9925"/>
        <dbReference type="Rhea" id="RHEA-COMP:9926"/>
        <dbReference type="ChEBI" id="CHEBI:15378"/>
        <dbReference type="ChEBI" id="CHEBI:57540"/>
        <dbReference type="ChEBI" id="CHEBI:57945"/>
        <dbReference type="ChEBI" id="CHEBI:78784"/>
        <dbReference type="ChEBI" id="CHEBI:78785"/>
        <dbReference type="EC" id="1.3.1.9"/>
    </reaction>
</comment>
<dbReference type="InterPro" id="IPR036291">
    <property type="entry name" value="NAD(P)-bd_dom_sf"/>
</dbReference>
<organism evidence="10 11">
    <name type="scientific">Candidatus Hydrogenosomobacter endosymbioticus</name>
    <dbReference type="NCBI Taxonomy" id="2558174"/>
    <lineage>
        <taxon>Bacteria</taxon>
        <taxon>Pseudomonadati</taxon>
        <taxon>Pseudomonadota</taxon>
        <taxon>Alphaproteobacteria</taxon>
        <taxon>Holosporales</taxon>
        <taxon>Holosporaceae</taxon>
        <taxon>Candidatus Hydrogenosomobacter</taxon>
    </lineage>
</organism>
<dbReference type="PRINTS" id="PR00081">
    <property type="entry name" value="GDHRDH"/>
</dbReference>
<dbReference type="Gene3D" id="1.10.8.400">
    <property type="entry name" value="Enoyl acyl carrier protein reductase"/>
    <property type="match status" value="1"/>
</dbReference>
<dbReference type="PIRSF" id="PIRSF000094">
    <property type="entry name" value="Enoyl-ACP_rdct"/>
    <property type="match status" value="1"/>
</dbReference>
<accession>A0ABM7V9D7</accession>
<proteinExistence type="inferred from homology"/>
<dbReference type="EC" id="1.3.1.9" evidence="9"/>
<keyword evidence="11" id="KW-1185">Reference proteome</keyword>
<comment type="similarity">
    <text evidence="2 9">Belongs to the short-chain dehydrogenases/reductases (SDR) family. FabI subfamily.</text>
</comment>
<dbReference type="Gene3D" id="3.40.50.720">
    <property type="entry name" value="NAD(P)-binding Rossmann-like Domain"/>
    <property type="match status" value="1"/>
</dbReference>
<evidence type="ECO:0000256" key="8">
    <source>
        <dbReference type="ARBA" id="ARBA00048572"/>
    </source>
</evidence>
<dbReference type="InterPro" id="IPR002347">
    <property type="entry name" value="SDR_fam"/>
</dbReference>
<reference evidence="10" key="1">
    <citation type="submission" date="2021-10" db="EMBL/GenBank/DDBJ databases">
        <title>Genome Sequence of The Candidatus Hydrogeosomobacter endosymbioticus, an Intracellular Bacterial Symbiont of the Anaerobic Ciliate GW7.</title>
        <authorList>
            <person name="Shiohama Y."/>
            <person name="Shinzato N."/>
        </authorList>
    </citation>
    <scope>NUCLEOTIDE SEQUENCE [LARGE SCALE GENOMIC DNA]</scope>
    <source>
        <strain evidence="10">200920</strain>
    </source>
</reference>
<evidence type="ECO:0000256" key="7">
    <source>
        <dbReference type="ARBA" id="ARBA00023160"/>
    </source>
</evidence>
<gene>
    <name evidence="10" type="primary">fabI1</name>
    <name evidence="10" type="ORF">HYD_5200</name>
</gene>
<keyword evidence="5 9" id="KW-0560">Oxidoreductase</keyword>
<keyword evidence="9" id="KW-0520">NAD</keyword>
<dbReference type="EMBL" id="AP025225">
    <property type="protein sequence ID" value="BDB96387.1"/>
    <property type="molecule type" value="Genomic_DNA"/>
</dbReference>
<comment type="pathway">
    <text evidence="1">Lipid metabolism; fatty acid biosynthesis.</text>
</comment>
<dbReference type="Pfam" id="PF13561">
    <property type="entry name" value="adh_short_C2"/>
    <property type="match status" value="1"/>
</dbReference>
<evidence type="ECO:0000313" key="10">
    <source>
        <dbReference type="EMBL" id="BDB96387.1"/>
    </source>
</evidence>
<evidence type="ECO:0000256" key="9">
    <source>
        <dbReference type="PIRNR" id="PIRNR000094"/>
    </source>
</evidence>
<keyword evidence="4" id="KW-0276">Fatty acid metabolism</keyword>
<dbReference type="PANTHER" id="PTHR43159:SF2">
    <property type="entry name" value="ENOYL-[ACYL-CARRIER-PROTEIN] REDUCTASE [NADH], CHLOROPLASTIC"/>
    <property type="match status" value="1"/>
</dbReference>
<evidence type="ECO:0000256" key="3">
    <source>
        <dbReference type="ARBA" id="ARBA00022516"/>
    </source>
</evidence>
<sequence length="285" mass="31468">MVTLYPYIKERAHIMSLQAGILQDKVGVIFGIANSMSIAWGITENAFSQGAKLILTYQNEAIKKRIEPLAKQVNAIGIFECDVLNEARVDTIFEEIGKKFGKIDFIVHSIAFSDKDELRNEYLYTSRENFNNTLEISCFSFTDIARASRNYLSPRASLLTMSYYGAEKVVPHYNCMAIAKAALEASVMYIASDLGSDGVRVNAISAGPIKTLAASGIGDFRHILRWNQNNSALRRNVTIDDVGKAAVFLLSDMASGITGEILHVDCGYHIVGMKMIDTSNVCEEV</sequence>
<dbReference type="PANTHER" id="PTHR43159">
    <property type="entry name" value="ENOYL-[ACYL-CARRIER-PROTEIN] REDUCTASE"/>
    <property type="match status" value="1"/>
</dbReference>
<dbReference type="Proteomes" id="UP001320209">
    <property type="component" value="Chromosome"/>
</dbReference>
<name>A0ABM7V9D7_9PROT</name>